<evidence type="ECO:0000313" key="2">
    <source>
        <dbReference type="EMBL" id="MFC4727753.1"/>
    </source>
</evidence>
<comment type="caution">
    <text evidence="2">The sequence shown here is derived from an EMBL/GenBank/DDBJ whole genome shotgun (WGS) entry which is preliminary data.</text>
</comment>
<name>A0ABV9NLT2_9GAMM</name>
<dbReference type="EMBL" id="JBHSGG010000016">
    <property type="protein sequence ID" value="MFC4727753.1"/>
    <property type="molecule type" value="Genomic_DNA"/>
</dbReference>
<dbReference type="InterPro" id="IPR029044">
    <property type="entry name" value="Nucleotide-diphossugar_trans"/>
</dbReference>
<dbReference type="InterPro" id="IPR001173">
    <property type="entry name" value="Glyco_trans_2-like"/>
</dbReference>
<sequence>MTDAPQQAAPGRVVVLIPALNEERSIAQVLDSVLALGLPIIMIDDGSEDRTAEIAAERPVTLIRHAQRGGKGNALRAGFREALAQGYDGVLTMDADGQHVAADIPRILAAAARHPGHIVVGARIVNRHRQPRYRRVANGFADWGVGWACGQRLIDTQSGQRYYPRAAVECGDLASEGFVFESDILIEAAWRRGVRVAAVPIESRYHAEFRRSHFRSLPDFLRITRHVVMKIVRAGCLWDNYRASRASPALLVETPEAADAPAPVLDPSRGRT</sequence>
<protein>
    <submittedName>
        <fullName evidence="2">Glycosyltransferase family 2 protein</fullName>
    </submittedName>
</protein>
<keyword evidence="3" id="KW-1185">Reference proteome</keyword>
<organism evidence="2 3">
    <name type="scientific">Coralloluteibacterium thermophilum</name>
    <dbReference type="NCBI Taxonomy" id="2707049"/>
    <lineage>
        <taxon>Bacteria</taxon>
        <taxon>Pseudomonadati</taxon>
        <taxon>Pseudomonadota</taxon>
        <taxon>Gammaproteobacteria</taxon>
        <taxon>Lysobacterales</taxon>
        <taxon>Lysobacteraceae</taxon>
        <taxon>Coralloluteibacterium</taxon>
    </lineage>
</organism>
<dbReference type="SUPFAM" id="SSF53448">
    <property type="entry name" value="Nucleotide-diphospho-sugar transferases"/>
    <property type="match status" value="1"/>
</dbReference>
<dbReference type="CDD" id="cd04179">
    <property type="entry name" value="DPM_DPG-synthase_like"/>
    <property type="match status" value="1"/>
</dbReference>
<evidence type="ECO:0000259" key="1">
    <source>
        <dbReference type="Pfam" id="PF00535"/>
    </source>
</evidence>
<accession>A0ABV9NLT2</accession>
<dbReference type="PANTHER" id="PTHR48090">
    <property type="entry name" value="UNDECAPRENYL-PHOSPHATE 4-DEOXY-4-FORMAMIDO-L-ARABINOSE TRANSFERASE-RELATED"/>
    <property type="match status" value="1"/>
</dbReference>
<gene>
    <name evidence="2" type="ORF">ACFO3Q_06165</name>
</gene>
<dbReference type="Proteomes" id="UP001595892">
    <property type="component" value="Unassembled WGS sequence"/>
</dbReference>
<dbReference type="PANTHER" id="PTHR48090:SF7">
    <property type="entry name" value="RFBJ PROTEIN"/>
    <property type="match status" value="1"/>
</dbReference>
<feature type="domain" description="Glycosyltransferase 2-like" evidence="1">
    <location>
        <begin position="15"/>
        <end position="138"/>
    </location>
</feature>
<evidence type="ECO:0000313" key="3">
    <source>
        <dbReference type="Proteomes" id="UP001595892"/>
    </source>
</evidence>
<dbReference type="Pfam" id="PF00535">
    <property type="entry name" value="Glycos_transf_2"/>
    <property type="match status" value="1"/>
</dbReference>
<proteinExistence type="predicted"/>
<dbReference type="RefSeq" id="WP_377003769.1">
    <property type="nucleotide sequence ID" value="NZ_JBHSGG010000016.1"/>
</dbReference>
<dbReference type="Gene3D" id="3.90.550.10">
    <property type="entry name" value="Spore Coat Polysaccharide Biosynthesis Protein SpsA, Chain A"/>
    <property type="match status" value="1"/>
</dbReference>
<dbReference type="InterPro" id="IPR050256">
    <property type="entry name" value="Glycosyltransferase_2"/>
</dbReference>
<reference evidence="3" key="1">
    <citation type="journal article" date="2019" name="Int. J. Syst. Evol. Microbiol.">
        <title>The Global Catalogue of Microorganisms (GCM) 10K type strain sequencing project: providing services to taxonomists for standard genome sequencing and annotation.</title>
        <authorList>
            <consortium name="The Broad Institute Genomics Platform"/>
            <consortium name="The Broad Institute Genome Sequencing Center for Infectious Disease"/>
            <person name="Wu L."/>
            <person name="Ma J."/>
        </authorList>
    </citation>
    <scope>NUCLEOTIDE SEQUENCE [LARGE SCALE GENOMIC DNA]</scope>
    <source>
        <strain evidence="3">CGMCC 1.13574</strain>
    </source>
</reference>